<protein>
    <submittedName>
        <fullName evidence="1">Uncharacterized protein</fullName>
    </submittedName>
</protein>
<evidence type="ECO:0000313" key="2">
    <source>
        <dbReference type="Proteomes" id="UP001732700"/>
    </source>
</evidence>
<keyword evidence="2" id="KW-1185">Reference proteome</keyword>
<sequence length="702" mass="77543">MPPSSAAPPRAGPSPPDYAVAPPHHLLGFPPRRDPPLDRTGLLCRCGVTKYVKIGEHRQAGPLSGKPHHRSEAVLDSAEDDARTPGSAEFFLREPPESLDGNTALAHVTFTYEQLRQLNAQVYVSGDLRHRKPPAEHTMLHAFGEPAEGQKHVWQEVWRASVNRWESQKSIVPGYDTPPSSSLIGSCTSESRDTTVRKIVISEPYSSELHHNSLQHDADVSQVLDVGSARSPPEKHSEVLKQQNGEEAVIISEPKQHAGDEEASQVLDVGSARSTLVKHPEVLKQENGEEAVVISEPKQHAGGEVASQVLDVGSSSGPPEKYTVVLKQENGEEAVIITEPKQHVGGEEARQVVDVGSARSHPLRNITEHYCNLAFNDRGSETRSLSNNKPDPCVKCGKEGRLLKCRTCSLAAHGSCFGSFVRFDDSGLFDCPVCFFNKADEAYEKAKITCSEARKNLSAFFWSDQSVKQQNKNQSVKQGNYQSDAANISHKDEESGHEKRNDASEAYPEVVVAEKKTTFGPNPGTSRSSQEVPHLSHDRISPITDRNIEADKENGLMNSPVTHGRRVRFHIKETVVSRSYGKSSVRQDQFMHSPARKRYYAQQPEFHSSPATPPARSPIGSTRKHGTSTLRRKMTRWTRAEEAALREGMAKYLSEHPGAATGNRNISWVRILEDCAGSFNPVRAPCDLRKKWGRMKQQGRAL</sequence>
<name>A0ACD5XM33_AVESA</name>
<dbReference type="EnsemblPlants" id="AVESA.00010b.r2.5AG0815770.1">
    <property type="protein sequence ID" value="AVESA.00010b.r2.5AG0815770.1.CDS"/>
    <property type="gene ID" value="AVESA.00010b.r2.5AG0815770"/>
</dbReference>
<organism evidence="1 2">
    <name type="scientific">Avena sativa</name>
    <name type="common">Oat</name>
    <dbReference type="NCBI Taxonomy" id="4498"/>
    <lineage>
        <taxon>Eukaryota</taxon>
        <taxon>Viridiplantae</taxon>
        <taxon>Streptophyta</taxon>
        <taxon>Embryophyta</taxon>
        <taxon>Tracheophyta</taxon>
        <taxon>Spermatophyta</taxon>
        <taxon>Magnoliopsida</taxon>
        <taxon>Liliopsida</taxon>
        <taxon>Poales</taxon>
        <taxon>Poaceae</taxon>
        <taxon>BOP clade</taxon>
        <taxon>Pooideae</taxon>
        <taxon>Poodae</taxon>
        <taxon>Poeae</taxon>
        <taxon>Poeae Chloroplast Group 1 (Aveneae type)</taxon>
        <taxon>Aveninae</taxon>
        <taxon>Avena</taxon>
    </lineage>
</organism>
<proteinExistence type="predicted"/>
<reference evidence="1" key="2">
    <citation type="submission" date="2025-09" db="UniProtKB">
        <authorList>
            <consortium name="EnsemblPlants"/>
        </authorList>
    </citation>
    <scope>IDENTIFICATION</scope>
</reference>
<dbReference type="Proteomes" id="UP001732700">
    <property type="component" value="Chromosome 5A"/>
</dbReference>
<accession>A0ACD5XM33</accession>
<reference evidence="1" key="1">
    <citation type="submission" date="2021-05" db="EMBL/GenBank/DDBJ databases">
        <authorList>
            <person name="Scholz U."/>
            <person name="Mascher M."/>
            <person name="Fiebig A."/>
        </authorList>
    </citation>
    <scope>NUCLEOTIDE SEQUENCE [LARGE SCALE GENOMIC DNA]</scope>
</reference>
<evidence type="ECO:0000313" key="1">
    <source>
        <dbReference type="EnsemblPlants" id="AVESA.00010b.r2.5AG0815770.1.CDS"/>
    </source>
</evidence>